<comment type="similarity">
    <text evidence="1">Belongs to the ABC transporter superfamily.</text>
</comment>
<keyword evidence="3" id="KW-0547">Nucleotide-binding</keyword>
<gene>
    <name evidence="6" type="ORF">T23_04620</name>
</gene>
<name>A0ABN6ZF16_9FIRM</name>
<dbReference type="PANTHER" id="PTHR43335:SF4">
    <property type="entry name" value="ABC TRANSPORTER, ATP-BINDING PROTEIN"/>
    <property type="match status" value="1"/>
</dbReference>
<dbReference type="InterPro" id="IPR027417">
    <property type="entry name" value="P-loop_NTPase"/>
</dbReference>
<evidence type="ECO:0000256" key="1">
    <source>
        <dbReference type="ARBA" id="ARBA00005417"/>
    </source>
</evidence>
<dbReference type="Pfam" id="PF13732">
    <property type="entry name" value="DrrA1-3_C"/>
    <property type="match status" value="1"/>
</dbReference>
<dbReference type="InterPro" id="IPR003439">
    <property type="entry name" value="ABC_transporter-like_ATP-bd"/>
</dbReference>
<dbReference type="SMART" id="SM00382">
    <property type="entry name" value="AAA"/>
    <property type="match status" value="1"/>
</dbReference>
<feature type="domain" description="ABC transporter" evidence="5">
    <location>
        <begin position="4"/>
        <end position="232"/>
    </location>
</feature>
<dbReference type="Pfam" id="PF00005">
    <property type="entry name" value="ABC_tran"/>
    <property type="match status" value="1"/>
</dbReference>
<dbReference type="PROSITE" id="PS50893">
    <property type="entry name" value="ABC_TRANSPORTER_2"/>
    <property type="match status" value="1"/>
</dbReference>
<dbReference type="GO" id="GO:0005524">
    <property type="term" value="F:ATP binding"/>
    <property type="evidence" value="ECO:0007669"/>
    <property type="project" value="UniProtKB-KW"/>
</dbReference>
<evidence type="ECO:0000313" key="7">
    <source>
        <dbReference type="Proteomes" id="UP001432099"/>
    </source>
</evidence>
<dbReference type="PANTHER" id="PTHR43335">
    <property type="entry name" value="ABC TRANSPORTER, ATP-BINDING PROTEIN"/>
    <property type="match status" value="1"/>
</dbReference>
<dbReference type="Gene3D" id="3.40.50.300">
    <property type="entry name" value="P-loop containing nucleotide triphosphate hydrolases"/>
    <property type="match status" value="1"/>
</dbReference>
<keyword evidence="2" id="KW-0813">Transport</keyword>
<reference evidence="6" key="1">
    <citation type="journal article" date="2024" name="Int. J. Syst. Evol. Microbiol.">
        <title>Turicibacter faecis sp. nov., isolated from faeces of heart failure mouse model.</title>
        <authorList>
            <person name="Imamura Y."/>
            <person name="Motooka D."/>
            <person name="Nakajima Y."/>
            <person name="Ito S."/>
            <person name="Kitakaze M."/>
            <person name="Iida T."/>
            <person name="Nakamura S."/>
        </authorList>
    </citation>
    <scope>NUCLEOTIDE SEQUENCE</scope>
    <source>
        <strain evidence="6">TC023</strain>
    </source>
</reference>
<dbReference type="InterPro" id="IPR003593">
    <property type="entry name" value="AAA+_ATPase"/>
</dbReference>
<sequence length="312" mass="34752">MRVLEVKGLRKQFGDQTVLEDVSFTIPSQCIFGFLGQNGAGKTTTMKLILGLLKATSGEIFVCGEPVVYGNTKTNRLIGYLPDVPEFYAYMTPREYLLLCAEVTGLPKHVIKDRCDELLDLVGLSNVNRRIGGFSRGMKQRLGIAQALLNNPTLLICDEPTSALDPVGRKEILDVLLKVKEQTTVLFSTHILSDVEQICDQIAILHEGKLVLTGDLLTLKKQFAPRQIQLEFKDAAHANEVHSLLLNEARIQKINQQATMLNVEVNDLEGDGQHLLKLILEARIPIYQFKVVEPSLESLFMEVIGCEPMLPL</sequence>
<evidence type="ECO:0000256" key="4">
    <source>
        <dbReference type="ARBA" id="ARBA00022840"/>
    </source>
</evidence>
<dbReference type="SUPFAM" id="SSF52540">
    <property type="entry name" value="P-loop containing nucleoside triphosphate hydrolases"/>
    <property type="match status" value="1"/>
</dbReference>
<keyword evidence="7" id="KW-1185">Reference proteome</keyword>
<dbReference type="EMBL" id="AP028127">
    <property type="protein sequence ID" value="BEH90360.1"/>
    <property type="molecule type" value="Genomic_DNA"/>
</dbReference>
<evidence type="ECO:0000256" key="3">
    <source>
        <dbReference type="ARBA" id="ARBA00022741"/>
    </source>
</evidence>
<evidence type="ECO:0000313" key="6">
    <source>
        <dbReference type="EMBL" id="BEH90360.1"/>
    </source>
</evidence>
<dbReference type="RefSeq" id="WP_161831224.1">
    <property type="nucleotide sequence ID" value="NZ_AP028127.1"/>
</dbReference>
<dbReference type="InterPro" id="IPR025302">
    <property type="entry name" value="DrrA1/2-like_C"/>
</dbReference>
<proteinExistence type="inferred from homology"/>
<evidence type="ECO:0000256" key="2">
    <source>
        <dbReference type="ARBA" id="ARBA00022448"/>
    </source>
</evidence>
<keyword evidence="4 6" id="KW-0067">ATP-binding</keyword>
<protein>
    <submittedName>
        <fullName evidence="6">ABC transporter ATP-binding protein</fullName>
    </submittedName>
</protein>
<dbReference type="Proteomes" id="UP001432099">
    <property type="component" value="Chromosome"/>
</dbReference>
<accession>A0ABN6ZF16</accession>
<evidence type="ECO:0000259" key="5">
    <source>
        <dbReference type="PROSITE" id="PS50893"/>
    </source>
</evidence>
<organism evidence="6 7">
    <name type="scientific">Turicibacter faecis</name>
    <dbReference type="NCBI Taxonomy" id="2963365"/>
    <lineage>
        <taxon>Bacteria</taxon>
        <taxon>Bacillati</taxon>
        <taxon>Bacillota</taxon>
        <taxon>Erysipelotrichia</taxon>
        <taxon>Erysipelotrichales</taxon>
        <taxon>Turicibacteraceae</taxon>
        <taxon>Turicibacter</taxon>
    </lineage>
</organism>